<evidence type="ECO:0000313" key="3">
    <source>
        <dbReference type="Proteomes" id="UP000832034"/>
    </source>
</evidence>
<reference evidence="2" key="1">
    <citation type="submission" date="2021-12" db="EMBL/GenBank/DDBJ databases">
        <authorList>
            <person name="Veyrier F.J."/>
        </authorList>
    </citation>
    <scope>NUCLEOTIDE SEQUENCE</scope>
    <source>
        <strain evidence="2">SAG 1488-6</strain>
    </source>
</reference>
<dbReference type="InterPro" id="IPR031876">
    <property type="entry name" value="DUF4760"/>
</dbReference>
<proteinExistence type="predicted"/>
<sequence>MSPLNLLVLNVLKTFALFIPYFTILIWFYFKRDSFFLKNRIEIQFNLIISFLITAFIQIAIWNLLSLFKQESFLGFTPSSSNSNTDSSPILVLLGILAGVIGWLYNSRYNGITARRNHSIQALISSRLSTEYIQNSNRVSHISNKYSTLNPSFKNKMDISYFEALPTEDQKSIHYMLNFLEFIAVGIRFGDLDEALMKNTLSSILKNNFLLFEDIIKKYQQKNTHTFEHLTHLYNRWHC</sequence>
<reference evidence="2" key="2">
    <citation type="journal article" date="2022" name="Res Sq">
        <title>Evolution of multicellular longitudinally dividing oral cavity symbionts (Neisseriaceae).</title>
        <authorList>
            <person name="Nyongesa S."/>
            <person name="Weber P."/>
            <person name="Bernet E."/>
            <person name="Pullido F."/>
            <person name="Nieckarz M."/>
            <person name="Delaby M."/>
            <person name="Nieves C."/>
            <person name="Viehboeck T."/>
            <person name="Krause N."/>
            <person name="Rivera-Millot A."/>
            <person name="Nakamura A."/>
            <person name="Vischer N."/>
            <person name="VanNieuwenhze M."/>
            <person name="Brun Y."/>
            <person name="Cava F."/>
            <person name="Bulgheresi S."/>
            <person name="Veyrier F."/>
        </authorList>
    </citation>
    <scope>NUCLEOTIDE SEQUENCE</scope>
    <source>
        <strain evidence="2">SAG 1488-6</strain>
    </source>
</reference>
<dbReference type="EMBL" id="CP091512">
    <property type="protein sequence ID" value="UOO92416.1"/>
    <property type="molecule type" value="Genomic_DNA"/>
</dbReference>
<dbReference type="Pfam" id="PF15956">
    <property type="entry name" value="DUF4760"/>
    <property type="match status" value="1"/>
</dbReference>
<dbReference type="Proteomes" id="UP000832034">
    <property type="component" value="Chromosome"/>
</dbReference>
<keyword evidence="1" id="KW-0472">Membrane</keyword>
<organism evidence="2 3">
    <name type="scientific">Vitreoscilla stercoraria</name>
    <dbReference type="NCBI Taxonomy" id="61"/>
    <lineage>
        <taxon>Bacteria</taxon>
        <taxon>Pseudomonadati</taxon>
        <taxon>Pseudomonadota</taxon>
        <taxon>Betaproteobacteria</taxon>
        <taxon>Neisseriales</taxon>
        <taxon>Neisseriaceae</taxon>
        <taxon>Vitreoscilla</taxon>
    </lineage>
</organism>
<name>A0ABY4E9I2_VITST</name>
<protein>
    <submittedName>
        <fullName evidence="2">DUF4760 domain-containing protein</fullName>
    </submittedName>
</protein>
<keyword evidence="1" id="KW-0812">Transmembrane</keyword>
<dbReference type="RefSeq" id="WP_019958562.1">
    <property type="nucleotide sequence ID" value="NZ_CP091512.1"/>
</dbReference>
<gene>
    <name evidence="2" type="ORF">LVJ81_12560</name>
</gene>
<feature type="transmembrane region" description="Helical" evidence="1">
    <location>
        <begin position="88"/>
        <end position="106"/>
    </location>
</feature>
<keyword evidence="3" id="KW-1185">Reference proteome</keyword>
<evidence type="ECO:0000313" key="2">
    <source>
        <dbReference type="EMBL" id="UOO92416.1"/>
    </source>
</evidence>
<feature type="transmembrane region" description="Helical" evidence="1">
    <location>
        <begin position="6"/>
        <end position="30"/>
    </location>
</feature>
<accession>A0ABY4E9I2</accession>
<feature type="transmembrane region" description="Helical" evidence="1">
    <location>
        <begin position="45"/>
        <end position="68"/>
    </location>
</feature>
<keyword evidence="1" id="KW-1133">Transmembrane helix</keyword>
<evidence type="ECO:0000256" key="1">
    <source>
        <dbReference type="SAM" id="Phobius"/>
    </source>
</evidence>